<organism evidence="8 9">
    <name type="scientific">Hyalella azteca</name>
    <name type="common">Amphipod</name>
    <dbReference type="NCBI Taxonomy" id="294128"/>
    <lineage>
        <taxon>Eukaryota</taxon>
        <taxon>Metazoa</taxon>
        <taxon>Ecdysozoa</taxon>
        <taxon>Arthropoda</taxon>
        <taxon>Crustacea</taxon>
        <taxon>Multicrustacea</taxon>
        <taxon>Malacostraca</taxon>
        <taxon>Eumalacostraca</taxon>
        <taxon>Peracarida</taxon>
        <taxon>Amphipoda</taxon>
        <taxon>Senticaudata</taxon>
        <taxon>Talitrida</taxon>
        <taxon>Talitroidea</taxon>
        <taxon>Hyalellidae</taxon>
        <taxon>Hyalella</taxon>
    </lineage>
</organism>
<dbReference type="GO" id="GO:0045944">
    <property type="term" value="P:positive regulation of transcription by RNA polymerase II"/>
    <property type="evidence" value="ECO:0007669"/>
    <property type="project" value="TreeGrafter"/>
</dbReference>
<reference evidence="9" key="1">
    <citation type="submission" date="2025-08" db="UniProtKB">
        <authorList>
            <consortium name="RefSeq"/>
        </authorList>
    </citation>
    <scope>IDENTIFICATION</scope>
    <source>
        <tissue evidence="9">Whole organism</tissue>
    </source>
</reference>
<evidence type="ECO:0000256" key="6">
    <source>
        <dbReference type="SAM" id="MobiDB-lite"/>
    </source>
</evidence>
<dbReference type="InterPro" id="IPR036236">
    <property type="entry name" value="Znf_C2H2_sf"/>
</dbReference>
<dbReference type="GO" id="GO:0008270">
    <property type="term" value="F:zinc ion binding"/>
    <property type="evidence" value="ECO:0007669"/>
    <property type="project" value="UniProtKB-KW"/>
</dbReference>
<keyword evidence="3 5" id="KW-0863">Zinc-finger</keyword>
<dbReference type="SMART" id="SM00355">
    <property type="entry name" value="ZnF_C2H2"/>
    <property type="match status" value="2"/>
</dbReference>
<name>A0A979FTC6_HYAAZ</name>
<keyword evidence="1" id="KW-0479">Metal-binding</keyword>
<evidence type="ECO:0000256" key="5">
    <source>
        <dbReference type="PROSITE-ProRule" id="PRU00042"/>
    </source>
</evidence>
<dbReference type="RefSeq" id="XP_047740439.1">
    <property type="nucleotide sequence ID" value="XM_047884483.1"/>
</dbReference>
<protein>
    <submittedName>
        <fullName evidence="9">Sal-like protein 4</fullName>
    </submittedName>
</protein>
<feature type="compositionally biased region" description="Polar residues" evidence="6">
    <location>
        <begin position="244"/>
        <end position="256"/>
    </location>
</feature>
<dbReference type="KEGG" id="hazt:125179161"/>
<evidence type="ECO:0000256" key="3">
    <source>
        <dbReference type="ARBA" id="ARBA00022771"/>
    </source>
</evidence>
<dbReference type="Gene3D" id="3.30.160.60">
    <property type="entry name" value="Classic Zinc Finger"/>
    <property type="match status" value="2"/>
</dbReference>
<evidence type="ECO:0000259" key="7">
    <source>
        <dbReference type="PROSITE" id="PS50157"/>
    </source>
</evidence>
<evidence type="ECO:0000256" key="4">
    <source>
        <dbReference type="ARBA" id="ARBA00022833"/>
    </source>
</evidence>
<proteinExistence type="predicted"/>
<keyword evidence="8" id="KW-1185">Reference proteome</keyword>
<feature type="domain" description="C2H2-type" evidence="7">
    <location>
        <begin position="100"/>
        <end position="129"/>
    </location>
</feature>
<evidence type="ECO:0000256" key="1">
    <source>
        <dbReference type="ARBA" id="ARBA00022723"/>
    </source>
</evidence>
<dbReference type="Proteomes" id="UP000694843">
    <property type="component" value="Unplaced"/>
</dbReference>
<dbReference type="InterPro" id="IPR050688">
    <property type="entry name" value="Zinc_finger/UBP_domain"/>
</dbReference>
<evidence type="ECO:0000256" key="2">
    <source>
        <dbReference type="ARBA" id="ARBA00022737"/>
    </source>
</evidence>
<keyword evidence="4" id="KW-0862">Zinc</keyword>
<sequence length="262" mass="28190">MIRLRSDSSTANSCLGVHDGSSATSRAAWHRSASLPLGVLAGGMPKFNSASLPIVPRPKKSIISDSSEAKSFVCTFCSYQTNVKTNFRVHLRTHTGEKPYECPYPQCTYRSSHKSNLKPHMLRHQAQSPTNMRYNLSTNVDATLDYSLAAQSLMDINSSQPSKTSQVYTSCTSSYVTAGPPGVPYEGDQLYSIFASSSDASNILSKACLPADVPSQSFQLSATVGTSSSVATESVGEPICLLGTSPTQPEYSNYSESQEKSE</sequence>
<dbReference type="PANTHER" id="PTHR24403">
    <property type="entry name" value="ZINC FINGER PROTEIN"/>
    <property type="match status" value="1"/>
</dbReference>
<dbReference type="OrthoDB" id="9411774at2759"/>
<dbReference type="PROSITE" id="PS50157">
    <property type="entry name" value="ZINC_FINGER_C2H2_2"/>
    <property type="match status" value="2"/>
</dbReference>
<evidence type="ECO:0000313" key="9">
    <source>
        <dbReference type="RefSeq" id="XP_047740439.1"/>
    </source>
</evidence>
<accession>A0A979FTC6</accession>
<feature type="region of interest" description="Disordered" evidence="6">
    <location>
        <begin position="239"/>
        <end position="262"/>
    </location>
</feature>
<dbReference type="FunFam" id="3.30.160.60:FF:000446">
    <property type="entry name" value="Zinc finger protein"/>
    <property type="match status" value="1"/>
</dbReference>
<keyword evidence="2" id="KW-0677">Repeat</keyword>
<dbReference type="AlphaFoldDB" id="A0A979FTC6"/>
<evidence type="ECO:0000313" key="8">
    <source>
        <dbReference type="Proteomes" id="UP000694843"/>
    </source>
</evidence>
<dbReference type="OMA" id="ARFNSHM"/>
<dbReference type="SUPFAM" id="SSF57667">
    <property type="entry name" value="beta-beta-alpha zinc fingers"/>
    <property type="match status" value="1"/>
</dbReference>
<dbReference type="InterPro" id="IPR013087">
    <property type="entry name" value="Znf_C2H2_type"/>
</dbReference>
<dbReference type="GO" id="GO:0005634">
    <property type="term" value="C:nucleus"/>
    <property type="evidence" value="ECO:0007669"/>
    <property type="project" value="UniProtKB-ARBA"/>
</dbReference>
<feature type="domain" description="C2H2-type" evidence="7">
    <location>
        <begin position="72"/>
        <end position="99"/>
    </location>
</feature>
<dbReference type="PANTHER" id="PTHR24403:SF67">
    <property type="entry name" value="FI01116P-RELATED"/>
    <property type="match status" value="1"/>
</dbReference>
<gene>
    <name evidence="9" type="primary">LOC125179161</name>
</gene>
<dbReference type="GeneID" id="125179161"/>